<dbReference type="PANTHER" id="PTHR43811:SF19">
    <property type="entry name" value="39 KDA FK506-BINDING NUCLEAR PROTEIN"/>
    <property type="match status" value="1"/>
</dbReference>
<reference evidence="9 10" key="1">
    <citation type="submission" date="2019-11" db="EMBL/GenBank/DDBJ databases">
        <title>Novel species isolated from a subtropical stream in China.</title>
        <authorList>
            <person name="Lu H."/>
        </authorList>
    </citation>
    <scope>NUCLEOTIDE SEQUENCE [LARGE SCALE GENOMIC DNA]</scope>
    <source>
        <strain evidence="9 10">FT92W</strain>
    </source>
</reference>
<evidence type="ECO:0000313" key="9">
    <source>
        <dbReference type="EMBL" id="MRV70704.1"/>
    </source>
</evidence>
<feature type="signal peptide" evidence="7">
    <location>
        <begin position="1"/>
        <end position="29"/>
    </location>
</feature>
<dbReference type="PANTHER" id="PTHR43811">
    <property type="entry name" value="FKBP-TYPE PEPTIDYL-PROLYL CIS-TRANS ISOMERASE FKPA"/>
    <property type="match status" value="1"/>
</dbReference>
<comment type="similarity">
    <text evidence="2 6">Belongs to the FKBP-type PPIase family.</text>
</comment>
<keyword evidence="3 5" id="KW-0697">Rotamase</keyword>
<keyword evidence="10" id="KW-1185">Reference proteome</keyword>
<evidence type="ECO:0000256" key="6">
    <source>
        <dbReference type="RuleBase" id="RU003915"/>
    </source>
</evidence>
<evidence type="ECO:0000256" key="2">
    <source>
        <dbReference type="ARBA" id="ARBA00006577"/>
    </source>
</evidence>
<dbReference type="GO" id="GO:0003755">
    <property type="term" value="F:peptidyl-prolyl cis-trans isomerase activity"/>
    <property type="evidence" value="ECO:0007669"/>
    <property type="project" value="UniProtKB-UniRule"/>
</dbReference>
<dbReference type="EC" id="5.2.1.8" evidence="6"/>
<organism evidence="9 10">
    <name type="scientific">Pseudoduganella rivuli</name>
    <dbReference type="NCBI Taxonomy" id="2666085"/>
    <lineage>
        <taxon>Bacteria</taxon>
        <taxon>Pseudomonadati</taxon>
        <taxon>Pseudomonadota</taxon>
        <taxon>Betaproteobacteria</taxon>
        <taxon>Burkholderiales</taxon>
        <taxon>Oxalobacteraceae</taxon>
        <taxon>Telluria group</taxon>
        <taxon>Pseudoduganella</taxon>
    </lineage>
</organism>
<dbReference type="PROSITE" id="PS50059">
    <property type="entry name" value="FKBP_PPIASE"/>
    <property type="match status" value="2"/>
</dbReference>
<evidence type="ECO:0000259" key="8">
    <source>
        <dbReference type="PROSITE" id="PS50059"/>
    </source>
</evidence>
<accession>A0A7X2IIW5</accession>
<dbReference type="PROSITE" id="PS51257">
    <property type="entry name" value="PROKAR_LIPOPROTEIN"/>
    <property type="match status" value="1"/>
</dbReference>
<feature type="domain" description="PPIase FKBP-type" evidence="8">
    <location>
        <begin position="182"/>
        <end position="282"/>
    </location>
</feature>
<comment type="caution">
    <text evidence="9">The sequence shown here is derived from an EMBL/GenBank/DDBJ whole genome shotgun (WGS) entry which is preliminary data.</text>
</comment>
<dbReference type="InterPro" id="IPR001179">
    <property type="entry name" value="PPIase_FKBP_dom"/>
</dbReference>
<sequence>MKSMFLTMFQKAVPLVCVLALTACGGAKKATTAEIPAQPAYAKTDLVVGTGETVVAGDLATVNYTGYLYDSTKPNSRGAQFETGSRSFAAGTGAVLPGTNYTLLGWDQGVPGMKVGGKANLVMPYNLAYGVHEYTSPQNVKVPVYTPVVFEVEVVSLKKASPSAAVQILKEVAGTGAPVEYSKTLVVKYTGWLYDATKPENKGTQFDTSTDGTFTFVLGGGIKGWDSALLGMKVGGKRTVQIPPQLAYGSAGVSSTDSAGVTTVKIPPNAELIFDIELVGVK</sequence>
<evidence type="ECO:0000313" key="10">
    <source>
        <dbReference type="Proteomes" id="UP000446768"/>
    </source>
</evidence>
<dbReference type="Pfam" id="PF00254">
    <property type="entry name" value="FKBP_C"/>
    <property type="match status" value="2"/>
</dbReference>
<name>A0A7X2IIW5_9BURK</name>
<evidence type="ECO:0000256" key="1">
    <source>
        <dbReference type="ARBA" id="ARBA00000971"/>
    </source>
</evidence>
<dbReference type="Gene3D" id="3.10.50.40">
    <property type="match status" value="2"/>
</dbReference>
<dbReference type="InterPro" id="IPR046357">
    <property type="entry name" value="PPIase_dom_sf"/>
</dbReference>
<feature type="domain" description="PPIase FKBP-type" evidence="8">
    <location>
        <begin position="57"/>
        <end position="158"/>
    </location>
</feature>
<gene>
    <name evidence="9" type="ORF">GJ700_03100</name>
</gene>
<feature type="chain" id="PRO_5031306572" description="Peptidyl-prolyl cis-trans isomerase" evidence="7">
    <location>
        <begin position="30"/>
        <end position="282"/>
    </location>
</feature>
<protein>
    <recommendedName>
        <fullName evidence="6">Peptidyl-prolyl cis-trans isomerase</fullName>
        <ecNumber evidence="6">5.2.1.8</ecNumber>
    </recommendedName>
</protein>
<evidence type="ECO:0000256" key="5">
    <source>
        <dbReference type="PROSITE-ProRule" id="PRU00277"/>
    </source>
</evidence>
<evidence type="ECO:0000256" key="4">
    <source>
        <dbReference type="ARBA" id="ARBA00023235"/>
    </source>
</evidence>
<dbReference type="RefSeq" id="WP_154371198.1">
    <property type="nucleotide sequence ID" value="NZ_WKJJ01000002.1"/>
</dbReference>
<dbReference type="EMBL" id="WKJJ01000002">
    <property type="protein sequence ID" value="MRV70704.1"/>
    <property type="molecule type" value="Genomic_DNA"/>
</dbReference>
<evidence type="ECO:0000256" key="7">
    <source>
        <dbReference type="SAM" id="SignalP"/>
    </source>
</evidence>
<keyword evidence="7" id="KW-0732">Signal</keyword>
<dbReference type="Proteomes" id="UP000446768">
    <property type="component" value="Unassembled WGS sequence"/>
</dbReference>
<evidence type="ECO:0000256" key="3">
    <source>
        <dbReference type="ARBA" id="ARBA00023110"/>
    </source>
</evidence>
<comment type="catalytic activity">
    <reaction evidence="1 5 6">
        <text>[protein]-peptidylproline (omega=180) = [protein]-peptidylproline (omega=0)</text>
        <dbReference type="Rhea" id="RHEA:16237"/>
        <dbReference type="Rhea" id="RHEA-COMP:10747"/>
        <dbReference type="Rhea" id="RHEA-COMP:10748"/>
        <dbReference type="ChEBI" id="CHEBI:83833"/>
        <dbReference type="ChEBI" id="CHEBI:83834"/>
        <dbReference type="EC" id="5.2.1.8"/>
    </reaction>
</comment>
<proteinExistence type="inferred from homology"/>
<keyword evidence="4 5" id="KW-0413">Isomerase</keyword>
<dbReference type="SUPFAM" id="SSF54534">
    <property type="entry name" value="FKBP-like"/>
    <property type="match status" value="2"/>
</dbReference>
<dbReference type="AlphaFoldDB" id="A0A7X2IIW5"/>